<reference evidence="1 2" key="1">
    <citation type="submission" date="2018-05" db="EMBL/GenBank/DDBJ databases">
        <title>Reference genomes for bee gut microbiota database.</title>
        <authorList>
            <person name="Ellegaard K.M."/>
        </authorList>
    </citation>
    <scope>NUCLEOTIDE SEQUENCE [LARGE SCALE GENOMIC DNA]</scope>
    <source>
        <strain evidence="1 2">ESL0172</strain>
    </source>
</reference>
<evidence type="ECO:0008006" key="3">
    <source>
        <dbReference type="Google" id="ProtNLM"/>
    </source>
</evidence>
<accession>A0A2V4DPG0</accession>
<keyword evidence="2" id="KW-1185">Reference proteome</keyword>
<dbReference type="RefSeq" id="WP_110448801.1">
    <property type="nucleotide sequence ID" value="NZ_CP132381.1"/>
</dbReference>
<evidence type="ECO:0000313" key="1">
    <source>
        <dbReference type="EMBL" id="PXY88465.1"/>
    </source>
</evidence>
<proteinExistence type="predicted"/>
<dbReference type="OrthoDB" id="7065966at2"/>
<organism evidence="1 2">
    <name type="scientific">Gilliamella apis</name>
    <dbReference type="NCBI Taxonomy" id="1970738"/>
    <lineage>
        <taxon>Bacteria</taxon>
        <taxon>Pseudomonadati</taxon>
        <taxon>Pseudomonadota</taxon>
        <taxon>Gammaproteobacteria</taxon>
        <taxon>Orbales</taxon>
        <taxon>Orbaceae</taxon>
        <taxon>Gilliamella</taxon>
    </lineage>
</organism>
<protein>
    <recommendedName>
        <fullName evidence="3">IS1 family transposase</fullName>
    </recommendedName>
</protein>
<name>A0A2V4DPG0_9GAMM</name>
<dbReference type="Proteomes" id="UP000247673">
    <property type="component" value="Unassembled WGS sequence"/>
</dbReference>
<sequence length="240" mass="28296">MYHSLLPIEQHLAAERFLLALPDLVATTPLCRRFKPASLFINIAPMTLSNQPHSFIADKFNLSARAARRWDNVIRQLLAQYEPELYQAILNLAQAKPTEVFQQAKAFKSWLTRLLKTSVMPCDYCHSLNTIRIGHRLNFRCKTCRRTFNPLKKYQLNKLSHHERWLPFIDLSLQGETYKTIQQQLGINANTAAKWQRYFFTLMEEQGFTLLVNYCRTKRRQRYRQTWLDINANSPHIKAK</sequence>
<evidence type="ECO:0000313" key="2">
    <source>
        <dbReference type="Proteomes" id="UP000247673"/>
    </source>
</evidence>
<comment type="caution">
    <text evidence="1">The sequence shown here is derived from an EMBL/GenBank/DDBJ whole genome shotgun (WGS) entry which is preliminary data.</text>
</comment>
<dbReference type="AlphaFoldDB" id="A0A2V4DPG0"/>
<dbReference type="EMBL" id="QGLO01000011">
    <property type="protein sequence ID" value="PXY88465.1"/>
    <property type="molecule type" value="Genomic_DNA"/>
</dbReference>
<gene>
    <name evidence="1" type="ORF">DKK78_11985</name>
</gene>